<keyword evidence="3 5" id="KW-0964">Secreted</keyword>
<gene>
    <name evidence="7" type="ORF">F444_22463</name>
</gene>
<evidence type="ECO:0000313" key="8">
    <source>
        <dbReference type="Proteomes" id="UP000028582"/>
    </source>
</evidence>
<evidence type="ECO:0000256" key="4">
    <source>
        <dbReference type="ARBA" id="ARBA00022729"/>
    </source>
</evidence>
<dbReference type="InterPro" id="IPR031825">
    <property type="entry name" value="RXLR"/>
</dbReference>
<dbReference type="GO" id="GO:0005576">
    <property type="term" value="C:extracellular region"/>
    <property type="evidence" value="ECO:0007669"/>
    <property type="project" value="UniProtKB-SubCell"/>
</dbReference>
<evidence type="ECO:0000256" key="5">
    <source>
        <dbReference type="RuleBase" id="RU367124"/>
    </source>
</evidence>
<name>A0A080YXQ1_PHYNI</name>
<evidence type="ECO:0000313" key="7">
    <source>
        <dbReference type="EMBL" id="ETO59162.1"/>
    </source>
</evidence>
<comment type="caution">
    <text evidence="7">The sequence shown here is derived from an EMBL/GenBank/DDBJ whole genome shotgun (WGS) entry which is preliminary data.</text>
</comment>
<protein>
    <recommendedName>
        <fullName evidence="5">RxLR effector protein</fullName>
    </recommendedName>
</protein>
<evidence type="ECO:0000256" key="1">
    <source>
        <dbReference type="ARBA" id="ARBA00004613"/>
    </source>
</evidence>
<evidence type="ECO:0000256" key="6">
    <source>
        <dbReference type="SAM" id="MobiDB-lite"/>
    </source>
</evidence>
<proteinExistence type="inferred from homology"/>
<sequence>MTVITGNVAISTEPIPSLTKTSKGEIDAIRADAHEKRFLHSHEVFQENDDGVKDTNDNEKEERLSRKALNDLLDGDTTHKFAKWKGKKYSADKIYTKLDVSTHSDRLWIYNKYLEYLDQ</sequence>
<evidence type="ECO:0000256" key="3">
    <source>
        <dbReference type="ARBA" id="ARBA00022525"/>
    </source>
</evidence>
<dbReference type="Pfam" id="PF16810">
    <property type="entry name" value="RXLR"/>
    <property type="match status" value="1"/>
</dbReference>
<evidence type="ECO:0000256" key="2">
    <source>
        <dbReference type="ARBA" id="ARBA00010400"/>
    </source>
</evidence>
<comment type="domain">
    <text evidence="5">The RxLR-dEER motif acts to carry the protein into the host cell cytoplasm through binding to cell surface phosphatidylinositol-3-phosphate.</text>
</comment>
<organism evidence="7 8">
    <name type="scientific">Phytophthora nicotianae P1976</name>
    <dbReference type="NCBI Taxonomy" id="1317066"/>
    <lineage>
        <taxon>Eukaryota</taxon>
        <taxon>Sar</taxon>
        <taxon>Stramenopiles</taxon>
        <taxon>Oomycota</taxon>
        <taxon>Peronosporomycetes</taxon>
        <taxon>Peronosporales</taxon>
        <taxon>Peronosporaceae</taxon>
        <taxon>Phytophthora</taxon>
    </lineage>
</organism>
<dbReference type="EMBL" id="ANJA01004323">
    <property type="protein sequence ID" value="ETO59162.1"/>
    <property type="molecule type" value="Genomic_DNA"/>
</dbReference>
<keyword evidence="4" id="KW-0732">Signal</keyword>
<comment type="function">
    <text evidence="5">Effector that suppresses plant defense responses during pathogen infection.</text>
</comment>
<reference evidence="7 8" key="1">
    <citation type="submission" date="2013-11" db="EMBL/GenBank/DDBJ databases">
        <title>The Genome Sequence of Phytophthora parasitica P1976.</title>
        <authorList>
            <consortium name="The Broad Institute Genomics Platform"/>
            <person name="Russ C."/>
            <person name="Tyler B."/>
            <person name="Panabieres F."/>
            <person name="Shan W."/>
            <person name="Tripathy S."/>
            <person name="Grunwald N."/>
            <person name="Machado M."/>
            <person name="Johnson C.S."/>
            <person name="Walker B."/>
            <person name="Young S."/>
            <person name="Zeng Q."/>
            <person name="Gargeya S."/>
            <person name="Fitzgerald M."/>
            <person name="Haas B."/>
            <person name="Abouelleil A."/>
            <person name="Allen A.W."/>
            <person name="Alvarado L."/>
            <person name="Arachchi H.M."/>
            <person name="Berlin A.M."/>
            <person name="Chapman S.B."/>
            <person name="Gainer-Dewar J."/>
            <person name="Goldberg J."/>
            <person name="Griggs A."/>
            <person name="Gujja S."/>
            <person name="Hansen M."/>
            <person name="Howarth C."/>
            <person name="Imamovic A."/>
            <person name="Ireland A."/>
            <person name="Larimer J."/>
            <person name="McCowan C."/>
            <person name="Murphy C."/>
            <person name="Pearson M."/>
            <person name="Poon T.W."/>
            <person name="Priest M."/>
            <person name="Roberts A."/>
            <person name="Saif S."/>
            <person name="Shea T."/>
            <person name="Sisk P."/>
            <person name="Sykes S."/>
            <person name="Wortman J."/>
            <person name="Nusbaum C."/>
            <person name="Birren B."/>
        </authorList>
    </citation>
    <scope>NUCLEOTIDE SEQUENCE [LARGE SCALE GENOMIC DNA]</scope>
    <source>
        <strain evidence="7 8">P1976</strain>
    </source>
</reference>
<feature type="region of interest" description="Disordered" evidence="6">
    <location>
        <begin position="43"/>
        <end position="63"/>
    </location>
</feature>
<dbReference type="AlphaFoldDB" id="A0A080YXQ1"/>
<accession>A0A080YXQ1</accession>
<dbReference type="Proteomes" id="UP000028582">
    <property type="component" value="Unassembled WGS sequence"/>
</dbReference>
<comment type="subcellular location">
    <subcellularLocation>
        <location evidence="1 5">Secreted</location>
    </subcellularLocation>
</comment>
<comment type="similarity">
    <text evidence="2 5">Belongs to the RxLR effector family.</text>
</comment>